<dbReference type="Pfam" id="PF00881">
    <property type="entry name" value="Nitroreductase"/>
    <property type="match status" value="1"/>
</dbReference>
<evidence type="ECO:0000259" key="4">
    <source>
        <dbReference type="Pfam" id="PF00881"/>
    </source>
</evidence>
<dbReference type="InterPro" id="IPR050627">
    <property type="entry name" value="Nitroreductase/BluB"/>
</dbReference>
<evidence type="ECO:0000256" key="3">
    <source>
        <dbReference type="ARBA" id="ARBA00023002"/>
    </source>
</evidence>
<dbReference type="PANTHER" id="PTHR23026:SF90">
    <property type="entry name" value="IODOTYROSINE DEIODINASE 1"/>
    <property type="match status" value="1"/>
</dbReference>
<keyword evidence="1" id="KW-0285">Flavoprotein</keyword>
<feature type="domain" description="Nitroreductase" evidence="4">
    <location>
        <begin position="16"/>
        <end position="206"/>
    </location>
</feature>
<dbReference type="EMBL" id="FSQE01000002">
    <property type="protein sequence ID" value="SIM57996.1"/>
    <property type="molecule type" value="Genomic_DNA"/>
</dbReference>
<dbReference type="PANTHER" id="PTHR23026">
    <property type="entry name" value="NADPH NITROREDUCTASE"/>
    <property type="match status" value="1"/>
</dbReference>
<dbReference type="Gene3D" id="3.40.109.10">
    <property type="entry name" value="NADH Oxidase"/>
    <property type="match status" value="1"/>
</dbReference>
<dbReference type="SUPFAM" id="SSF55469">
    <property type="entry name" value="FMN-dependent nitroreductase-like"/>
    <property type="match status" value="1"/>
</dbReference>
<dbReference type="InterPro" id="IPR000415">
    <property type="entry name" value="Nitroreductase-like"/>
</dbReference>
<comment type="caution">
    <text evidence="5">The sequence shown here is derived from an EMBL/GenBank/DDBJ whole genome shotgun (WGS) entry which is preliminary data.</text>
</comment>
<proteinExistence type="predicted"/>
<dbReference type="AlphaFoldDB" id="A0AB74FBB5"/>
<evidence type="ECO:0000313" key="5">
    <source>
        <dbReference type="EMBL" id="SIM57996.1"/>
    </source>
</evidence>
<dbReference type="CDD" id="cd02136">
    <property type="entry name" value="PnbA_NfnB-like"/>
    <property type="match status" value="1"/>
</dbReference>
<evidence type="ECO:0000256" key="1">
    <source>
        <dbReference type="ARBA" id="ARBA00022630"/>
    </source>
</evidence>
<organism evidence="5 6">
    <name type="scientific">Mycobacteroides abscessus subsp. abscessus</name>
    <dbReference type="NCBI Taxonomy" id="1185650"/>
    <lineage>
        <taxon>Bacteria</taxon>
        <taxon>Bacillati</taxon>
        <taxon>Actinomycetota</taxon>
        <taxon>Actinomycetes</taxon>
        <taxon>Mycobacteriales</taxon>
        <taxon>Mycobacteriaceae</taxon>
        <taxon>Mycobacteroides</taxon>
        <taxon>Mycobacteroides abscessus</taxon>
    </lineage>
</organism>
<gene>
    <name evidence="5" type="ORF">SAMEA2152244_01935</name>
</gene>
<accession>A0AB74FBB5</accession>
<dbReference type="Proteomes" id="UP000184831">
    <property type="component" value="Unassembled WGS sequence"/>
</dbReference>
<sequence>MTGRHTIGGVDVYDAVASRRSVREFVDRPVSPATLTRVLTAAARAPSGGNLQPWHVYVLSGARLAELKERIARRVIAGDRGDALEVAMYPQPLDSPYRERLYDFGHRRYGALGIDHDDHDARAAVRAGNWACFGASTALFCYLDRDMPPPQWGDAGMYLQTIMLLLRAEGLDSCPQIAWAEYHRTVAEVIAPPPQRVLYCGMSIGYRNPETKAPEMPRAALSETVTFL</sequence>
<reference evidence="5 6" key="1">
    <citation type="submission" date="2016-11" db="EMBL/GenBank/DDBJ databases">
        <authorList>
            <consortium name="Pathogen Informatics"/>
        </authorList>
    </citation>
    <scope>NUCLEOTIDE SEQUENCE [LARGE SCALE GENOMIC DNA]</scope>
    <source>
        <strain evidence="5 6">696</strain>
    </source>
</reference>
<dbReference type="InterPro" id="IPR029479">
    <property type="entry name" value="Nitroreductase"/>
</dbReference>
<dbReference type="GO" id="GO:0016491">
    <property type="term" value="F:oxidoreductase activity"/>
    <property type="evidence" value="ECO:0007669"/>
    <property type="project" value="UniProtKB-KW"/>
</dbReference>
<name>A0AB74FBB5_9MYCO</name>
<keyword evidence="2" id="KW-0288">FMN</keyword>
<evidence type="ECO:0000256" key="2">
    <source>
        <dbReference type="ARBA" id="ARBA00022643"/>
    </source>
</evidence>
<keyword evidence="3" id="KW-0560">Oxidoreductase</keyword>
<evidence type="ECO:0000313" key="6">
    <source>
        <dbReference type="Proteomes" id="UP000184831"/>
    </source>
</evidence>
<protein>
    <submittedName>
        <fullName evidence="5">Nitroreductase</fullName>
    </submittedName>
</protein>